<accession>A0A5C0XRA7</accession>
<organism evidence="1 2">
    <name type="scientific">Pyrococcus furiosus (strain ATCC 43587 / DSM 3638 / JCM 8422 / Vc1)</name>
    <dbReference type="NCBI Taxonomy" id="186497"/>
    <lineage>
        <taxon>Archaea</taxon>
        <taxon>Methanobacteriati</taxon>
        <taxon>Methanobacteriota</taxon>
        <taxon>Thermococci</taxon>
        <taxon>Thermococcales</taxon>
        <taxon>Thermococcaceae</taxon>
        <taxon>Pyrococcus</taxon>
    </lineage>
</organism>
<dbReference type="GeneID" id="41712487"/>
<reference evidence="1 2" key="1">
    <citation type="submission" date="2017-08" db="EMBL/GenBank/DDBJ databases">
        <title>Resequencing and Reannotation of the genome of Pyrococcus furiosus type strain DSM3638.</title>
        <authorList>
            <person name="Reichelt R.M."/>
            <person name="Bunk B."/>
        </authorList>
    </citation>
    <scope>NUCLEOTIDE SEQUENCE [LARGE SCALE GENOMIC DNA]</scope>
    <source>
        <strain evidence="1 2">DSM 3638</strain>
    </source>
</reference>
<dbReference type="AlphaFoldDB" id="A0A5C0XRA7"/>
<dbReference type="RefSeq" id="WP_011011808.1">
    <property type="nucleotide sequence ID" value="NC_003413.1"/>
</dbReference>
<sequence>MRVIKIQTKGDVRISYAIETIRINEWTKAIAEVIFEKDGVPEWEIEAVSRMSSDYVGSLGSEFEILDVSIDRRTNSYKIKGKYEGFYLAGTPIEAIEKDIVESVLSLRFESLDVYEVNIEDPFEDYDPSEYWELMDWEE</sequence>
<protein>
    <submittedName>
        <fullName evidence="1">Uncharacterized protein</fullName>
    </submittedName>
</protein>
<evidence type="ECO:0000313" key="1">
    <source>
        <dbReference type="EMBL" id="QEK78384.1"/>
    </source>
</evidence>
<dbReference type="EMBL" id="CP023154">
    <property type="protein sequence ID" value="QEK78384.1"/>
    <property type="molecule type" value="Genomic_DNA"/>
</dbReference>
<name>A0A5C0XRA7_PYRFU</name>
<gene>
    <name evidence="1" type="ORF">PFDSM3638_03425</name>
</gene>
<dbReference type="GeneID" id="13302498"/>
<dbReference type="Proteomes" id="UP000324354">
    <property type="component" value="Chromosome"/>
</dbReference>
<proteinExistence type="predicted"/>
<evidence type="ECO:0000313" key="2">
    <source>
        <dbReference type="Proteomes" id="UP000324354"/>
    </source>
</evidence>